<evidence type="ECO:0000259" key="1">
    <source>
        <dbReference type="Pfam" id="PF05685"/>
    </source>
</evidence>
<evidence type="ECO:0000313" key="2">
    <source>
        <dbReference type="EMBL" id="RWR09298.1"/>
    </source>
</evidence>
<dbReference type="CDD" id="cd06260">
    <property type="entry name" value="DUF820-like"/>
    <property type="match status" value="1"/>
</dbReference>
<dbReference type="EMBL" id="QYTU02000022">
    <property type="protein sequence ID" value="RWR09298.1"/>
    <property type="molecule type" value="Genomic_DNA"/>
</dbReference>
<keyword evidence="2" id="KW-0378">Hydrolase</keyword>
<dbReference type="Pfam" id="PF05685">
    <property type="entry name" value="Uma2"/>
    <property type="match status" value="1"/>
</dbReference>
<dbReference type="PANTHER" id="PTHR36558">
    <property type="entry name" value="GLR1098 PROTEIN"/>
    <property type="match status" value="1"/>
</dbReference>
<dbReference type="InterPro" id="IPR008538">
    <property type="entry name" value="Uma2"/>
</dbReference>
<dbReference type="OrthoDB" id="9808428at2"/>
<dbReference type="SUPFAM" id="SSF52980">
    <property type="entry name" value="Restriction endonuclease-like"/>
    <property type="match status" value="1"/>
</dbReference>
<keyword evidence="2" id="KW-0540">Nuclease</keyword>
<gene>
    <name evidence="2" type="ORF">D4N35_010860</name>
</gene>
<proteinExistence type="predicted"/>
<dbReference type="Gene3D" id="3.90.1570.10">
    <property type="entry name" value="tt1808, chain A"/>
    <property type="match status" value="1"/>
</dbReference>
<dbReference type="PANTHER" id="PTHR36558:SF1">
    <property type="entry name" value="RESTRICTION ENDONUCLEASE DOMAIN-CONTAINING PROTEIN-RELATED"/>
    <property type="match status" value="1"/>
</dbReference>
<organism evidence="2 3">
    <name type="scientific">Siminovitchia fortis</name>
    <dbReference type="NCBI Taxonomy" id="254758"/>
    <lineage>
        <taxon>Bacteria</taxon>
        <taxon>Bacillati</taxon>
        <taxon>Bacillota</taxon>
        <taxon>Bacilli</taxon>
        <taxon>Bacillales</taxon>
        <taxon>Bacillaceae</taxon>
        <taxon>Siminovitchia</taxon>
    </lineage>
</organism>
<evidence type="ECO:0000313" key="3">
    <source>
        <dbReference type="Proteomes" id="UP000273811"/>
    </source>
</evidence>
<dbReference type="InterPro" id="IPR012296">
    <property type="entry name" value="Nuclease_put_TT1808"/>
</dbReference>
<reference evidence="2" key="1">
    <citation type="submission" date="2018-12" db="EMBL/GenBank/DDBJ databases">
        <authorList>
            <person name="Sun L."/>
            <person name="Chen Z."/>
        </authorList>
    </citation>
    <scope>NUCLEOTIDE SEQUENCE [LARGE SCALE GENOMIC DNA]</scope>
    <source>
        <strain evidence="2">DSM 16012</strain>
    </source>
</reference>
<keyword evidence="2" id="KW-0255">Endonuclease</keyword>
<name>A0A443IQX3_9BACI</name>
<sequence length="213" mass="24435">MVLTERIGDLGGDWHAFISQGTFSLEEYWKIRENNDALFEYIDRFIYISPSPSTKHQRVSGKIYRGLGNFFEGSPCEAFSAPFDIELKNENIEGTKIVIPDISVICDPNGFTDARYAGVPILIVEILSPSNQSHELVTKLNLYMNYGVKEYWIVNPMLDTITVYALNEDEMYEQHDLKPLPIKMGRFPDPKGSRFHYDKSQWRVCTLCFSLSG</sequence>
<comment type="caution">
    <text evidence="2">The sequence shown here is derived from an EMBL/GenBank/DDBJ whole genome shotgun (WGS) entry which is preliminary data.</text>
</comment>
<dbReference type="Proteomes" id="UP000273811">
    <property type="component" value="Unassembled WGS sequence"/>
</dbReference>
<dbReference type="InterPro" id="IPR011335">
    <property type="entry name" value="Restrct_endonuc-II-like"/>
</dbReference>
<dbReference type="AlphaFoldDB" id="A0A443IQX3"/>
<accession>A0A443IQX3</accession>
<dbReference type="GO" id="GO:0004519">
    <property type="term" value="F:endonuclease activity"/>
    <property type="evidence" value="ECO:0007669"/>
    <property type="project" value="UniProtKB-KW"/>
</dbReference>
<feature type="domain" description="Putative restriction endonuclease" evidence="1">
    <location>
        <begin position="25"/>
        <end position="177"/>
    </location>
</feature>
<protein>
    <submittedName>
        <fullName evidence="2">Uma2 family endonuclease</fullName>
    </submittedName>
</protein>
<keyword evidence="3" id="KW-1185">Reference proteome</keyword>